<accession>A0A0F9IJ22</accession>
<name>A0A0F9IJ22_9ZZZZ</name>
<evidence type="ECO:0000313" key="1">
    <source>
        <dbReference type="EMBL" id="KKM27547.1"/>
    </source>
</evidence>
<reference evidence="1" key="1">
    <citation type="journal article" date="2015" name="Nature">
        <title>Complex archaea that bridge the gap between prokaryotes and eukaryotes.</title>
        <authorList>
            <person name="Spang A."/>
            <person name="Saw J.H."/>
            <person name="Jorgensen S.L."/>
            <person name="Zaremba-Niedzwiedzka K."/>
            <person name="Martijn J."/>
            <person name="Lind A.E."/>
            <person name="van Eijk R."/>
            <person name="Schleper C."/>
            <person name="Guy L."/>
            <person name="Ettema T.J."/>
        </authorList>
    </citation>
    <scope>NUCLEOTIDE SEQUENCE</scope>
</reference>
<comment type="caution">
    <text evidence="1">The sequence shown here is derived from an EMBL/GenBank/DDBJ whole genome shotgun (WGS) entry which is preliminary data.</text>
</comment>
<protein>
    <submittedName>
        <fullName evidence="1">Uncharacterized protein</fullName>
    </submittedName>
</protein>
<proteinExistence type="predicted"/>
<dbReference type="AlphaFoldDB" id="A0A0F9IJ22"/>
<gene>
    <name evidence="1" type="ORF">LCGC14_1573620</name>
</gene>
<organism evidence="1">
    <name type="scientific">marine sediment metagenome</name>
    <dbReference type="NCBI Taxonomy" id="412755"/>
    <lineage>
        <taxon>unclassified sequences</taxon>
        <taxon>metagenomes</taxon>
        <taxon>ecological metagenomes</taxon>
    </lineage>
</organism>
<sequence length="112" mass="13344">MLKDTSDIKRNQHKTFNNQMRTLKELLILLRQYIIDQKSKEFYGMCGQIEEMGSINVINRAENIILSKYVLSNRKGRVYKPLPAYWWKPGNKPPRLRWCDQHVKLQPIPLCL</sequence>
<dbReference type="EMBL" id="LAZR01012301">
    <property type="protein sequence ID" value="KKM27547.1"/>
    <property type="molecule type" value="Genomic_DNA"/>
</dbReference>